<evidence type="ECO:0000256" key="9">
    <source>
        <dbReference type="SAM" id="Phobius"/>
    </source>
</evidence>
<keyword evidence="5" id="KW-0915">Sodium</keyword>
<evidence type="ECO:0000256" key="8">
    <source>
        <dbReference type="ARBA" id="ARBA00038187"/>
    </source>
</evidence>
<gene>
    <name evidence="11" type="ORF">QBZ16_000060</name>
</gene>
<dbReference type="InterPro" id="IPR004837">
    <property type="entry name" value="NaCa_Exmemb"/>
</dbReference>
<dbReference type="InterPro" id="IPR044880">
    <property type="entry name" value="NCX_ion-bd_dom_sf"/>
</dbReference>
<feature type="domain" description="Sodium/calcium exchanger membrane region" evidence="10">
    <location>
        <begin position="212"/>
        <end position="360"/>
    </location>
</feature>
<protein>
    <recommendedName>
        <fullName evidence="10">Sodium/calcium exchanger membrane region domain-containing protein</fullName>
    </recommendedName>
</protein>
<keyword evidence="12" id="KW-1185">Reference proteome</keyword>
<dbReference type="PANTHER" id="PTHR12266">
    <property type="entry name" value="NA+/CA2+ K+ INDEPENDENT EXCHANGER"/>
    <property type="match status" value="1"/>
</dbReference>
<accession>A0AAD9MJP1</accession>
<evidence type="ECO:0000256" key="4">
    <source>
        <dbReference type="ARBA" id="ARBA00022989"/>
    </source>
</evidence>
<evidence type="ECO:0000259" key="10">
    <source>
        <dbReference type="Pfam" id="PF01699"/>
    </source>
</evidence>
<evidence type="ECO:0000256" key="1">
    <source>
        <dbReference type="ARBA" id="ARBA00004141"/>
    </source>
</evidence>
<dbReference type="PANTHER" id="PTHR12266:SF0">
    <property type="entry name" value="MITOCHONDRIAL SODIUM_CALCIUM EXCHANGER PROTEIN"/>
    <property type="match status" value="1"/>
</dbReference>
<comment type="subcellular location">
    <subcellularLocation>
        <location evidence="1">Membrane</location>
        <topology evidence="1">Multi-pass membrane protein</topology>
    </subcellularLocation>
</comment>
<evidence type="ECO:0000256" key="7">
    <source>
        <dbReference type="ARBA" id="ARBA00023201"/>
    </source>
</evidence>
<keyword evidence="6 9" id="KW-0472">Membrane</keyword>
<dbReference type="EMBL" id="JASFZW010000001">
    <property type="protein sequence ID" value="KAK2080207.1"/>
    <property type="molecule type" value="Genomic_DNA"/>
</dbReference>
<dbReference type="AlphaFoldDB" id="A0AAD9MJP1"/>
<dbReference type="Gene3D" id="1.20.1420.30">
    <property type="entry name" value="NCX, central ion-binding region"/>
    <property type="match status" value="1"/>
</dbReference>
<proteinExistence type="inferred from homology"/>
<keyword evidence="7" id="KW-0406">Ion transport</keyword>
<dbReference type="Proteomes" id="UP001255856">
    <property type="component" value="Unassembled WGS sequence"/>
</dbReference>
<organism evidence="11 12">
    <name type="scientific">Prototheca wickerhamii</name>
    <dbReference type="NCBI Taxonomy" id="3111"/>
    <lineage>
        <taxon>Eukaryota</taxon>
        <taxon>Viridiplantae</taxon>
        <taxon>Chlorophyta</taxon>
        <taxon>core chlorophytes</taxon>
        <taxon>Trebouxiophyceae</taxon>
        <taxon>Chlorellales</taxon>
        <taxon>Chlorellaceae</taxon>
        <taxon>Prototheca</taxon>
    </lineage>
</organism>
<evidence type="ECO:0000313" key="12">
    <source>
        <dbReference type="Proteomes" id="UP001255856"/>
    </source>
</evidence>
<evidence type="ECO:0000256" key="5">
    <source>
        <dbReference type="ARBA" id="ARBA00023053"/>
    </source>
</evidence>
<evidence type="ECO:0000313" key="11">
    <source>
        <dbReference type="EMBL" id="KAK2080207.1"/>
    </source>
</evidence>
<comment type="similarity">
    <text evidence="8">Belongs to the Ca(2+):cation antiporter (CaCA) (TC 2.A.19) family. Cation/calcium exchanger (CCX) subfamily.</text>
</comment>
<feature type="transmembrane region" description="Helical" evidence="9">
    <location>
        <begin position="348"/>
        <end position="368"/>
    </location>
</feature>
<keyword evidence="3 9" id="KW-0812">Transmembrane</keyword>
<keyword evidence="4 9" id="KW-1133">Transmembrane helix</keyword>
<dbReference type="GO" id="GO:0008324">
    <property type="term" value="F:monoatomic cation transmembrane transporter activity"/>
    <property type="evidence" value="ECO:0007669"/>
    <property type="project" value="TreeGrafter"/>
</dbReference>
<comment type="caution">
    <text evidence="11">The sequence shown here is derived from an EMBL/GenBank/DDBJ whole genome shotgun (WGS) entry which is preliminary data.</text>
</comment>
<keyword evidence="2" id="KW-0813">Transport</keyword>
<dbReference type="GO" id="GO:0016020">
    <property type="term" value="C:membrane"/>
    <property type="evidence" value="ECO:0007669"/>
    <property type="project" value="UniProtKB-SubCell"/>
</dbReference>
<feature type="transmembrane region" description="Helical" evidence="9">
    <location>
        <begin position="157"/>
        <end position="181"/>
    </location>
</feature>
<reference evidence="11" key="1">
    <citation type="submission" date="2021-01" db="EMBL/GenBank/DDBJ databases">
        <authorList>
            <person name="Eckstrom K.M.E."/>
        </authorList>
    </citation>
    <scope>NUCLEOTIDE SEQUENCE</scope>
    <source>
        <strain evidence="11">UVCC 0001</strain>
    </source>
</reference>
<feature type="transmembrane region" description="Helical" evidence="9">
    <location>
        <begin position="318"/>
        <end position="341"/>
    </location>
</feature>
<evidence type="ECO:0000256" key="2">
    <source>
        <dbReference type="ARBA" id="ARBA00022448"/>
    </source>
</evidence>
<feature type="transmembrane region" description="Helical" evidence="9">
    <location>
        <begin position="135"/>
        <end position="151"/>
    </location>
</feature>
<evidence type="ECO:0000256" key="3">
    <source>
        <dbReference type="ARBA" id="ARBA00022692"/>
    </source>
</evidence>
<feature type="transmembrane region" description="Helical" evidence="9">
    <location>
        <begin position="33"/>
        <end position="52"/>
    </location>
</feature>
<evidence type="ECO:0000256" key="6">
    <source>
        <dbReference type="ARBA" id="ARBA00023136"/>
    </source>
</evidence>
<sequence>MHEPRALIRDIVAYAAVALLSFCLLSRQPVATWQFSSLVLVYAAYVVACARARHEARPCAARAKETEMRDLPGTPESRGSASVALLLGVSGKRGWDLAAAGLRSPVLALLHGTMPVPRAAADKDSAAPRFVSRRHALVLSVTSPPFFLAAFGLWDAGIIICLALWAAGTACLAAASIRAAAAEGKRTCSEASGRESGSPQPLISTSGPLVACWALTLSVAWLLAVAQEAVALFQAIGRAAGVSEVLLGATVMAWGQGIPDAVAALSAASAGKTEMAVASCFGGPIFGLGMAFGLPATLRTLAPSRPSAGHAMTESLQLLYLSLGLVLLALATLLPLAYRWVFDRRGALCIGLMYLVSQCLFVAVIWGAL</sequence>
<dbReference type="InterPro" id="IPR051359">
    <property type="entry name" value="CaCA_antiporter"/>
</dbReference>
<name>A0AAD9MJP1_PROWI</name>
<feature type="transmembrane region" description="Helical" evidence="9">
    <location>
        <begin position="7"/>
        <end position="27"/>
    </location>
</feature>
<keyword evidence="7" id="KW-0739">Sodium transport</keyword>
<dbReference type="Pfam" id="PF01699">
    <property type="entry name" value="Na_Ca_ex"/>
    <property type="match status" value="1"/>
</dbReference>
<dbReference type="GO" id="GO:0006814">
    <property type="term" value="P:sodium ion transport"/>
    <property type="evidence" value="ECO:0007669"/>
    <property type="project" value="UniProtKB-KW"/>
</dbReference>
<feature type="transmembrane region" description="Helical" evidence="9">
    <location>
        <begin position="275"/>
        <end position="298"/>
    </location>
</feature>